<dbReference type="PANTHER" id="PTHR33057:SF31">
    <property type="entry name" value="TRANSCRIPTION REPRESSOR"/>
    <property type="match status" value="1"/>
</dbReference>
<dbReference type="AlphaFoldDB" id="A0A8T0MKI6"/>
<evidence type="ECO:0000256" key="3">
    <source>
        <dbReference type="ARBA" id="ARBA00023015"/>
    </source>
</evidence>
<evidence type="ECO:0000256" key="6">
    <source>
        <dbReference type="RuleBase" id="RU367028"/>
    </source>
</evidence>
<name>A0A8T0MKI6_PANVG</name>
<evidence type="ECO:0000313" key="9">
    <source>
        <dbReference type="EMBL" id="KAG2537951.1"/>
    </source>
</evidence>
<comment type="function">
    <text evidence="6">Transcriptional repressor that regulates multiple aspects of plant growth and development.</text>
</comment>
<feature type="compositionally biased region" description="Acidic residues" evidence="7">
    <location>
        <begin position="50"/>
        <end position="65"/>
    </location>
</feature>
<feature type="compositionally biased region" description="Low complexity" evidence="7">
    <location>
        <begin position="27"/>
        <end position="49"/>
    </location>
</feature>
<feature type="region of interest" description="Disordered" evidence="7">
    <location>
        <begin position="1"/>
        <end position="69"/>
    </location>
</feature>
<dbReference type="InterPro" id="IPR038933">
    <property type="entry name" value="Ovate"/>
</dbReference>
<reference evidence="9" key="1">
    <citation type="submission" date="2020-05" db="EMBL/GenBank/DDBJ databases">
        <title>WGS assembly of Panicum virgatum.</title>
        <authorList>
            <person name="Lovell J.T."/>
            <person name="Jenkins J."/>
            <person name="Shu S."/>
            <person name="Juenger T.E."/>
            <person name="Schmutz J."/>
        </authorList>
    </citation>
    <scope>NUCLEOTIDE SEQUENCE</scope>
    <source>
        <strain evidence="9">AP13</strain>
    </source>
</reference>
<feature type="domain" description="OVATE" evidence="8">
    <location>
        <begin position="150"/>
        <end position="215"/>
    </location>
</feature>
<evidence type="ECO:0000256" key="1">
    <source>
        <dbReference type="ARBA" id="ARBA00004123"/>
    </source>
</evidence>
<organism evidence="9 10">
    <name type="scientific">Panicum virgatum</name>
    <name type="common">Blackwell switchgrass</name>
    <dbReference type="NCBI Taxonomy" id="38727"/>
    <lineage>
        <taxon>Eukaryota</taxon>
        <taxon>Viridiplantae</taxon>
        <taxon>Streptophyta</taxon>
        <taxon>Embryophyta</taxon>
        <taxon>Tracheophyta</taxon>
        <taxon>Spermatophyta</taxon>
        <taxon>Magnoliopsida</taxon>
        <taxon>Liliopsida</taxon>
        <taxon>Poales</taxon>
        <taxon>Poaceae</taxon>
        <taxon>PACMAD clade</taxon>
        <taxon>Panicoideae</taxon>
        <taxon>Panicodae</taxon>
        <taxon>Paniceae</taxon>
        <taxon>Panicinae</taxon>
        <taxon>Panicum</taxon>
        <taxon>Panicum sect. Hiantes</taxon>
    </lineage>
</organism>
<dbReference type="GO" id="GO:0005634">
    <property type="term" value="C:nucleus"/>
    <property type="evidence" value="ECO:0007669"/>
    <property type="project" value="UniProtKB-SubCell"/>
</dbReference>
<comment type="subcellular location">
    <subcellularLocation>
        <location evidence="1 6">Nucleus</location>
    </subcellularLocation>
</comment>
<dbReference type="Proteomes" id="UP000823388">
    <property type="component" value="Chromosome 9N"/>
</dbReference>
<dbReference type="Pfam" id="PF04844">
    <property type="entry name" value="Ovate"/>
    <property type="match status" value="1"/>
</dbReference>
<sequence length="247" mass="26015">MPRGAERAMLGCFHVPRRPSLSYEEGSTSAPSTSASPPTSSASTSSPAFLDDDEALYLDDAEPEPDAGGLSTAIAARRFFLASPGRSNSIVDSAEHPPAARLARDDSASNVRALRRAATSAFPAPAAAASSSATRPPFGDDDDMRPVRKVSLSTDAPRADFLKSMVEMVEALGLDPRRRDADLARLHDLLLCYIALNERDALRDILGAFADLMCLLDAGKQDAAATATAAAGGQKRDAEVQDRTARG</sequence>
<dbReference type="InterPro" id="IPR006458">
    <property type="entry name" value="Ovate_C"/>
</dbReference>
<evidence type="ECO:0000256" key="4">
    <source>
        <dbReference type="ARBA" id="ARBA00023163"/>
    </source>
</evidence>
<keyword evidence="10" id="KW-1185">Reference proteome</keyword>
<evidence type="ECO:0000256" key="5">
    <source>
        <dbReference type="ARBA" id="ARBA00023242"/>
    </source>
</evidence>
<comment type="caution">
    <text evidence="9">The sequence shown here is derived from an EMBL/GenBank/DDBJ whole genome shotgun (WGS) entry which is preliminary data.</text>
</comment>
<evidence type="ECO:0000259" key="8">
    <source>
        <dbReference type="PROSITE" id="PS51754"/>
    </source>
</evidence>
<feature type="region of interest" description="Disordered" evidence="7">
    <location>
        <begin position="125"/>
        <end position="146"/>
    </location>
</feature>
<feature type="region of interest" description="Disordered" evidence="7">
    <location>
        <begin position="87"/>
        <end position="108"/>
    </location>
</feature>
<accession>A0A8T0MKI6</accession>
<evidence type="ECO:0000313" key="10">
    <source>
        <dbReference type="Proteomes" id="UP000823388"/>
    </source>
</evidence>
<dbReference type="EMBL" id="CM029054">
    <property type="protein sequence ID" value="KAG2537951.1"/>
    <property type="molecule type" value="Genomic_DNA"/>
</dbReference>
<evidence type="ECO:0000256" key="7">
    <source>
        <dbReference type="SAM" id="MobiDB-lite"/>
    </source>
</evidence>
<dbReference type="NCBIfam" id="TIGR01568">
    <property type="entry name" value="A_thal_3678"/>
    <property type="match status" value="1"/>
</dbReference>
<feature type="compositionally biased region" description="Low complexity" evidence="7">
    <location>
        <begin position="125"/>
        <end position="137"/>
    </location>
</feature>
<dbReference type="OrthoDB" id="690912at2759"/>
<dbReference type="GO" id="GO:0045892">
    <property type="term" value="P:negative regulation of DNA-templated transcription"/>
    <property type="evidence" value="ECO:0007669"/>
    <property type="project" value="UniProtKB-UniRule"/>
</dbReference>
<gene>
    <name evidence="9" type="ORF">PVAP13_9NG319800</name>
</gene>
<evidence type="ECO:0000256" key="2">
    <source>
        <dbReference type="ARBA" id="ARBA00022491"/>
    </source>
</evidence>
<keyword evidence="5 6" id="KW-0539">Nucleus</keyword>
<keyword evidence="3 6" id="KW-0805">Transcription regulation</keyword>
<keyword evidence="2 6" id="KW-0678">Repressor</keyword>
<protein>
    <recommendedName>
        <fullName evidence="6">Transcription repressor</fullName>
    </recommendedName>
    <alternativeName>
        <fullName evidence="6">Ovate family protein</fullName>
    </alternativeName>
</protein>
<keyword evidence="4 6" id="KW-0804">Transcription</keyword>
<proteinExistence type="predicted"/>
<dbReference type="PROSITE" id="PS51754">
    <property type="entry name" value="OVATE"/>
    <property type="match status" value="1"/>
</dbReference>
<dbReference type="PANTHER" id="PTHR33057">
    <property type="entry name" value="TRANSCRIPTION REPRESSOR OFP7-RELATED"/>
    <property type="match status" value="1"/>
</dbReference>